<dbReference type="GO" id="GO:0042956">
    <property type="term" value="P:maltodextrin transmembrane transport"/>
    <property type="evidence" value="ECO:0007669"/>
    <property type="project" value="TreeGrafter"/>
</dbReference>
<dbReference type="Pfam" id="PF01547">
    <property type="entry name" value="SBP_bac_1"/>
    <property type="match status" value="1"/>
</dbReference>
<comment type="similarity">
    <text evidence="1">Belongs to the bacterial solute-binding protein 1 family.</text>
</comment>
<dbReference type="InterPro" id="IPR006059">
    <property type="entry name" value="SBP"/>
</dbReference>
<dbReference type="PANTHER" id="PTHR30061">
    <property type="entry name" value="MALTOSE-BINDING PERIPLASMIC PROTEIN"/>
    <property type="match status" value="1"/>
</dbReference>
<dbReference type="CDD" id="cd14748">
    <property type="entry name" value="PBP2_UgpB"/>
    <property type="match status" value="1"/>
</dbReference>
<dbReference type="GO" id="GO:0055052">
    <property type="term" value="C:ATP-binding cassette (ABC) transporter complex, substrate-binding subunit-containing"/>
    <property type="evidence" value="ECO:0007669"/>
    <property type="project" value="TreeGrafter"/>
</dbReference>
<organism evidence="5 6">
    <name type="scientific">Aphanothece hegewaldii CCALA 016</name>
    <dbReference type="NCBI Taxonomy" id="2107694"/>
    <lineage>
        <taxon>Bacteria</taxon>
        <taxon>Bacillati</taxon>
        <taxon>Cyanobacteriota</taxon>
        <taxon>Cyanophyceae</taxon>
        <taxon>Oscillatoriophycideae</taxon>
        <taxon>Chroococcales</taxon>
        <taxon>Aphanothecaceae</taxon>
        <taxon>Aphanothece</taxon>
    </lineage>
</organism>
<accession>A0A2T1LS13</accession>
<name>A0A2T1LS13_9CHRO</name>
<dbReference type="PROSITE" id="PS51257">
    <property type="entry name" value="PROKAR_LIPOPROTEIN"/>
    <property type="match status" value="1"/>
</dbReference>
<dbReference type="AlphaFoldDB" id="A0A2T1LS13"/>
<proteinExistence type="inferred from homology"/>
<dbReference type="EMBL" id="PXOH01000039">
    <property type="protein sequence ID" value="PSF32094.1"/>
    <property type="molecule type" value="Genomic_DNA"/>
</dbReference>
<dbReference type="Proteomes" id="UP000239001">
    <property type="component" value="Unassembled WGS sequence"/>
</dbReference>
<dbReference type="Gene3D" id="3.40.190.10">
    <property type="entry name" value="Periplasmic binding protein-like II"/>
    <property type="match status" value="1"/>
</dbReference>
<reference evidence="5 6" key="2">
    <citation type="submission" date="2018-03" db="EMBL/GenBank/DDBJ databases">
        <authorList>
            <person name="Keele B.F."/>
        </authorList>
    </citation>
    <scope>NUCLEOTIDE SEQUENCE [LARGE SCALE GENOMIC DNA]</scope>
    <source>
        <strain evidence="5 6">CCALA 016</strain>
    </source>
</reference>
<keyword evidence="3 4" id="KW-0732">Signal</keyword>
<comment type="caution">
    <text evidence="5">The sequence shown here is derived from an EMBL/GenBank/DDBJ whole genome shotgun (WGS) entry which is preliminary data.</text>
</comment>
<protein>
    <submittedName>
        <fullName evidence="5">ABC transporter substrate-binding protein</fullName>
    </submittedName>
</protein>
<dbReference type="PANTHER" id="PTHR30061:SF50">
    <property type="entry name" value="MALTOSE_MALTODEXTRIN-BINDING PERIPLASMIC PROTEIN"/>
    <property type="match status" value="1"/>
</dbReference>
<keyword evidence="6" id="KW-1185">Reference proteome</keyword>
<dbReference type="OrthoDB" id="9782846at2"/>
<evidence type="ECO:0000256" key="2">
    <source>
        <dbReference type="ARBA" id="ARBA00022448"/>
    </source>
</evidence>
<evidence type="ECO:0000313" key="5">
    <source>
        <dbReference type="EMBL" id="PSF32094.1"/>
    </source>
</evidence>
<dbReference type="GO" id="GO:1901982">
    <property type="term" value="F:maltose binding"/>
    <property type="evidence" value="ECO:0007669"/>
    <property type="project" value="TreeGrafter"/>
</dbReference>
<feature type="signal peptide" evidence="4">
    <location>
        <begin position="1"/>
        <end position="25"/>
    </location>
</feature>
<keyword evidence="2" id="KW-0813">Transport</keyword>
<evidence type="ECO:0000313" key="6">
    <source>
        <dbReference type="Proteomes" id="UP000239001"/>
    </source>
</evidence>
<feature type="chain" id="PRO_5015649179" evidence="4">
    <location>
        <begin position="26"/>
        <end position="419"/>
    </location>
</feature>
<gene>
    <name evidence="5" type="ORF">C7H19_21865</name>
</gene>
<dbReference type="GO" id="GO:0015768">
    <property type="term" value="P:maltose transport"/>
    <property type="evidence" value="ECO:0007669"/>
    <property type="project" value="TreeGrafter"/>
</dbReference>
<evidence type="ECO:0000256" key="4">
    <source>
        <dbReference type="SAM" id="SignalP"/>
    </source>
</evidence>
<evidence type="ECO:0000256" key="1">
    <source>
        <dbReference type="ARBA" id="ARBA00008520"/>
    </source>
</evidence>
<evidence type="ECO:0000256" key="3">
    <source>
        <dbReference type="ARBA" id="ARBA00022729"/>
    </source>
</evidence>
<sequence length="419" mass="47012">MLRKQFKLIAIALLVAVLISCQNFLSHSSKNQPVTIKISGWGDPIERRLLQEVIQNFETTHPNIKVKYEVISEQYMDVIQARLIGNAAPDVFYLDAIQAPFLMDKNVLEPLESYITPAFNLADFEENFLSPFKYDTHIYGLPKDYSTLALFYNKKALADVGLNQPPQTWDELLTYSQRLTVDRNGNGRIDQYGLGVTPELARLAYIIKAFGGLVVNQSGYATFASDESLAGLRLVVDQYQERTSVRASDVGAKSGGEMLGRGKVAMVIEGSWVIPFLHENFPQMEFATAEVPRINDRSGTMMLTVAYVMNRESKHKQAAWELISYLTSSEGMAKWASSGLVLPTRRTVALELGYDRDPLRIPLIAGVKYATTWQIGQHPALVMNNFNNQFFSALLGEQPLTQAMKRAENEANEQIQAQQ</sequence>
<dbReference type="RefSeq" id="WP_106459040.1">
    <property type="nucleotide sequence ID" value="NZ_PXOH01000039.1"/>
</dbReference>
<reference evidence="5 6" key="1">
    <citation type="submission" date="2018-03" db="EMBL/GenBank/DDBJ databases">
        <title>The ancient ancestry and fast evolution of plastids.</title>
        <authorList>
            <person name="Moore K.R."/>
            <person name="Magnabosco C."/>
            <person name="Momper L."/>
            <person name="Gold D.A."/>
            <person name="Bosak T."/>
            <person name="Fournier G.P."/>
        </authorList>
    </citation>
    <scope>NUCLEOTIDE SEQUENCE [LARGE SCALE GENOMIC DNA]</scope>
    <source>
        <strain evidence="5 6">CCALA 016</strain>
    </source>
</reference>
<dbReference type="SUPFAM" id="SSF53850">
    <property type="entry name" value="Periplasmic binding protein-like II"/>
    <property type="match status" value="1"/>
</dbReference>